<comment type="caution">
    <text evidence="2">The sequence shown here is derived from an EMBL/GenBank/DDBJ whole genome shotgun (WGS) entry which is preliminary data.</text>
</comment>
<dbReference type="OrthoDB" id="5843397at2759"/>
<reference evidence="2 3" key="1">
    <citation type="submission" date="2017-03" db="EMBL/GenBank/DDBJ databases">
        <title>Genome Survey of Euroglyphus maynei.</title>
        <authorList>
            <person name="Arlian L.G."/>
            <person name="Morgan M.S."/>
            <person name="Rider S.D."/>
        </authorList>
    </citation>
    <scope>NUCLEOTIDE SEQUENCE [LARGE SCALE GENOMIC DNA]</scope>
    <source>
        <strain evidence="2">Arlian Lab</strain>
        <tissue evidence="2">Whole body</tissue>
    </source>
</reference>
<protein>
    <recommendedName>
        <fullName evidence="4">Fibronectin type-III domain-containing protein</fullName>
    </recommendedName>
</protein>
<gene>
    <name evidence="2" type="ORF">BLA29_005473</name>
</gene>
<dbReference type="EMBL" id="MUJZ01006063">
    <property type="protein sequence ID" value="OTF82934.1"/>
    <property type="molecule type" value="Genomic_DNA"/>
</dbReference>
<dbReference type="InterPro" id="IPR036116">
    <property type="entry name" value="FN3_sf"/>
</dbReference>
<evidence type="ECO:0000313" key="3">
    <source>
        <dbReference type="Proteomes" id="UP000194236"/>
    </source>
</evidence>
<dbReference type="InterPro" id="IPR003961">
    <property type="entry name" value="FN3_dom"/>
</dbReference>
<organism evidence="2 3">
    <name type="scientific">Euroglyphus maynei</name>
    <name type="common">Mayne's house dust mite</name>
    <dbReference type="NCBI Taxonomy" id="6958"/>
    <lineage>
        <taxon>Eukaryota</taxon>
        <taxon>Metazoa</taxon>
        <taxon>Ecdysozoa</taxon>
        <taxon>Arthropoda</taxon>
        <taxon>Chelicerata</taxon>
        <taxon>Arachnida</taxon>
        <taxon>Acari</taxon>
        <taxon>Acariformes</taxon>
        <taxon>Sarcoptiformes</taxon>
        <taxon>Astigmata</taxon>
        <taxon>Psoroptidia</taxon>
        <taxon>Analgoidea</taxon>
        <taxon>Pyroglyphidae</taxon>
        <taxon>Pyroglyphinae</taxon>
        <taxon>Euroglyphus</taxon>
    </lineage>
</organism>
<dbReference type="CDD" id="cd00063">
    <property type="entry name" value="FN3"/>
    <property type="match status" value="1"/>
</dbReference>
<proteinExistence type="predicted"/>
<keyword evidence="1" id="KW-0812">Transmembrane</keyword>
<sequence>MNLTSETSPIFYLNNLTPGTTYRLELFAQNERGQSDIEHLTVTTLFMKNTKLISSSLQEYQYESWYSMMIISILFTILLVVIVVYIVCRLRQRQISRKNRRKEEQIKQK</sequence>
<dbReference type="InterPro" id="IPR013783">
    <property type="entry name" value="Ig-like_fold"/>
</dbReference>
<dbReference type="AlphaFoldDB" id="A0A1Y3BSE1"/>
<feature type="transmembrane region" description="Helical" evidence="1">
    <location>
        <begin position="65"/>
        <end position="88"/>
    </location>
</feature>
<name>A0A1Y3BSE1_EURMA</name>
<dbReference type="SUPFAM" id="SSF49265">
    <property type="entry name" value="Fibronectin type III"/>
    <property type="match status" value="1"/>
</dbReference>
<accession>A0A1Y3BSE1</accession>
<keyword evidence="1" id="KW-1133">Transmembrane helix</keyword>
<keyword evidence="3" id="KW-1185">Reference proteome</keyword>
<keyword evidence="1" id="KW-0472">Membrane</keyword>
<evidence type="ECO:0008006" key="4">
    <source>
        <dbReference type="Google" id="ProtNLM"/>
    </source>
</evidence>
<dbReference type="Proteomes" id="UP000194236">
    <property type="component" value="Unassembled WGS sequence"/>
</dbReference>
<dbReference type="Gene3D" id="2.60.40.10">
    <property type="entry name" value="Immunoglobulins"/>
    <property type="match status" value="1"/>
</dbReference>
<evidence type="ECO:0000256" key="1">
    <source>
        <dbReference type="SAM" id="Phobius"/>
    </source>
</evidence>
<evidence type="ECO:0000313" key="2">
    <source>
        <dbReference type="EMBL" id="OTF82934.1"/>
    </source>
</evidence>